<gene>
    <name evidence="2" type="ORF">AWC07_16735</name>
</gene>
<feature type="region of interest" description="Disordered" evidence="1">
    <location>
        <begin position="36"/>
        <end position="61"/>
    </location>
</feature>
<evidence type="ECO:0000313" key="2">
    <source>
        <dbReference type="EMBL" id="ORV62988.1"/>
    </source>
</evidence>
<dbReference type="EMBL" id="LQOX01000132">
    <property type="protein sequence ID" value="ORV62988.1"/>
    <property type="molecule type" value="Genomic_DNA"/>
</dbReference>
<dbReference type="RefSeq" id="WP_036416458.1">
    <property type="nucleotide sequence ID" value="NZ_LQOX01000132.1"/>
</dbReference>
<proteinExistence type="predicted"/>
<reference evidence="2 3" key="1">
    <citation type="submission" date="2016-01" db="EMBL/GenBank/DDBJ databases">
        <title>The new phylogeny of the genus Mycobacterium.</title>
        <authorList>
            <person name="Tarcisio F."/>
            <person name="Conor M."/>
            <person name="Antonella G."/>
            <person name="Elisabetta G."/>
            <person name="Giulia F.S."/>
            <person name="Sara T."/>
            <person name="Anna F."/>
            <person name="Clotilde B."/>
            <person name="Roberto B."/>
            <person name="Veronica D.S."/>
            <person name="Fabio R."/>
            <person name="Monica P."/>
            <person name="Olivier J."/>
            <person name="Enrico T."/>
            <person name="Nicola S."/>
        </authorList>
    </citation>
    <scope>NUCLEOTIDE SEQUENCE [LARGE SCALE GENOMIC DNA]</scope>
    <source>
        <strain evidence="2 3">DSM 43505</strain>
    </source>
</reference>
<sequence>MVITSTIDRPRAYQASHGLVIGKSADSTLSAAASSKRADLIRPGGSEAGHRKRRRGAVLQRASAQIGQLATDLGHHRIK</sequence>
<protein>
    <submittedName>
        <fullName evidence="2">Uncharacterized protein</fullName>
    </submittedName>
</protein>
<dbReference type="Proteomes" id="UP000193738">
    <property type="component" value="Unassembled WGS sequence"/>
</dbReference>
<organism evidence="2 3">
    <name type="scientific">Mycobacterium gastri</name>
    <dbReference type="NCBI Taxonomy" id="1777"/>
    <lineage>
        <taxon>Bacteria</taxon>
        <taxon>Bacillati</taxon>
        <taxon>Actinomycetota</taxon>
        <taxon>Actinomycetes</taxon>
        <taxon>Mycobacteriales</taxon>
        <taxon>Mycobacteriaceae</taxon>
        <taxon>Mycobacterium</taxon>
    </lineage>
</organism>
<name>A0A1X1V208_MYCGS</name>
<evidence type="ECO:0000313" key="3">
    <source>
        <dbReference type="Proteomes" id="UP000193738"/>
    </source>
</evidence>
<dbReference type="AlphaFoldDB" id="A0A1X1V208"/>
<keyword evidence="3" id="KW-1185">Reference proteome</keyword>
<comment type="caution">
    <text evidence="2">The sequence shown here is derived from an EMBL/GenBank/DDBJ whole genome shotgun (WGS) entry which is preliminary data.</text>
</comment>
<accession>A0A1X1V208</accession>
<evidence type="ECO:0000256" key="1">
    <source>
        <dbReference type="SAM" id="MobiDB-lite"/>
    </source>
</evidence>